<keyword evidence="10" id="KW-1185">Reference proteome</keyword>
<dbReference type="Gene3D" id="3.30.66.10">
    <property type="entry name" value="DNA topoisomerase I domain"/>
    <property type="match status" value="1"/>
</dbReference>
<keyword evidence="5" id="KW-0238">DNA-binding</keyword>
<accession>A0ABN0U0G4</accession>
<feature type="domain" description="DNA topoisomerase I catalytic core eukaryotic-type" evidence="7">
    <location>
        <begin position="70"/>
        <end position="286"/>
    </location>
</feature>
<evidence type="ECO:0000256" key="6">
    <source>
        <dbReference type="ARBA" id="ARBA00023235"/>
    </source>
</evidence>
<evidence type="ECO:0000313" key="10">
    <source>
        <dbReference type="Proteomes" id="UP001501476"/>
    </source>
</evidence>
<dbReference type="Gene3D" id="3.90.15.10">
    <property type="entry name" value="Topoisomerase I, Chain A, domain 3"/>
    <property type="match status" value="1"/>
</dbReference>
<dbReference type="Proteomes" id="UP001501476">
    <property type="component" value="Unassembled WGS sequence"/>
</dbReference>
<dbReference type="Pfam" id="PF21338">
    <property type="entry name" value="Top1B_N_bact"/>
    <property type="match status" value="1"/>
</dbReference>
<dbReference type="PRINTS" id="PR00416">
    <property type="entry name" value="EUTPISMRASEI"/>
</dbReference>
<keyword evidence="6" id="KW-0413">Isomerase</keyword>
<comment type="caution">
    <text evidence="9">The sequence shown here is derived from an EMBL/GenBank/DDBJ whole genome shotgun (WGS) entry which is preliminary data.</text>
</comment>
<dbReference type="EC" id="5.6.2.1" evidence="3"/>
<feature type="domain" description="DNA topoisomerase IB N-terminal" evidence="8">
    <location>
        <begin position="10"/>
        <end position="58"/>
    </location>
</feature>
<protein>
    <recommendedName>
        <fullName evidence="3">DNA topoisomerase</fullName>
        <ecNumber evidence="3">5.6.2.1</ecNumber>
    </recommendedName>
</protein>
<dbReference type="InterPro" id="IPR013500">
    <property type="entry name" value="TopoI_cat_euk"/>
</dbReference>
<proteinExistence type="inferred from homology"/>
<evidence type="ECO:0000256" key="4">
    <source>
        <dbReference type="ARBA" id="ARBA00023029"/>
    </source>
</evidence>
<evidence type="ECO:0000313" key="9">
    <source>
        <dbReference type="EMBL" id="GAA0234388.1"/>
    </source>
</evidence>
<dbReference type="SUPFAM" id="SSF56349">
    <property type="entry name" value="DNA breaking-rejoining enzymes"/>
    <property type="match status" value="1"/>
</dbReference>
<organism evidence="9 10">
    <name type="scientific">Methylophaga marina</name>
    <dbReference type="NCBI Taxonomy" id="45495"/>
    <lineage>
        <taxon>Bacteria</taxon>
        <taxon>Pseudomonadati</taxon>
        <taxon>Pseudomonadota</taxon>
        <taxon>Gammaproteobacteria</taxon>
        <taxon>Thiotrichales</taxon>
        <taxon>Piscirickettsiaceae</taxon>
        <taxon>Methylophaga</taxon>
    </lineage>
</organism>
<dbReference type="Pfam" id="PF01028">
    <property type="entry name" value="Topoisom_I"/>
    <property type="match status" value="1"/>
</dbReference>
<sequence>MYYRRKHGTGFTYIDEQNETVKDKSIREWFTSLVIPPAWTDVEISEDKKADILATGRDAKDRKQYIYNPDIQEKHNQEKFDRIIRFAEQLEHMRRVTGQHLRKRKMSREKVLSTMLRLMDQAYFRPGSPRYTEENNTYGLTTLRKKHVEINDDEIIFSYLGKSGQEQERHVEDKKLANAIKNLDDIPGYRLFKYYDENNNKKEVEASELNDFIHECMGEEFSAKDFRTWAGTMIAALAFDELGTVSKEDQASLDKNIKSVVVSVSEQLGNTPAVAKSAYIDPRVIDNYIEGKTAHYFLDQVKHLIKDNQNLSEEELSVLCMLRESLKQKS</sequence>
<gene>
    <name evidence="9" type="ORF">GCM10008964_27150</name>
</gene>
<keyword evidence="4" id="KW-0799">Topoisomerase</keyword>
<evidence type="ECO:0000256" key="2">
    <source>
        <dbReference type="ARBA" id="ARBA00006645"/>
    </source>
</evidence>
<comment type="similarity">
    <text evidence="2">Belongs to the type IB topoisomerase family.</text>
</comment>
<evidence type="ECO:0000259" key="7">
    <source>
        <dbReference type="Pfam" id="PF01028"/>
    </source>
</evidence>
<dbReference type="InterPro" id="IPR001631">
    <property type="entry name" value="TopoI"/>
</dbReference>
<dbReference type="PROSITE" id="PS52038">
    <property type="entry name" value="TOPO_IB_2"/>
    <property type="match status" value="1"/>
</dbReference>
<dbReference type="InterPro" id="IPR049331">
    <property type="entry name" value="Top1B_N_bact"/>
</dbReference>
<dbReference type="SUPFAM" id="SSF55869">
    <property type="entry name" value="DNA topoisomerase I domain"/>
    <property type="match status" value="1"/>
</dbReference>
<comment type="catalytic activity">
    <reaction evidence="1">
        <text>ATP-independent breakage of single-stranded DNA, followed by passage and rejoining.</text>
        <dbReference type="EC" id="5.6.2.1"/>
    </reaction>
</comment>
<dbReference type="InterPro" id="IPR014711">
    <property type="entry name" value="TopoI_cat_a-hlx-sub_euk"/>
</dbReference>
<reference evidence="9 10" key="1">
    <citation type="journal article" date="2019" name="Int. J. Syst. Evol. Microbiol.">
        <title>The Global Catalogue of Microorganisms (GCM) 10K type strain sequencing project: providing services to taxonomists for standard genome sequencing and annotation.</title>
        <authorList>
            <consortium name="The Broad Institute Genomics Platform"/>
            <consortium name="The Broad Institute Genome Sequencing Center for Infectious Disease"/>
            <person name="Wu L."/>
            <person name="Ma J."/>
        </authorList>
    </citation>
    <scope>NUCLEOTIDE SEQUENCE [LARGE SCALE GENOMIC DNA]</scope>
    <source>
        <strain evidence="9 10">JCM 6886</strain>
    </source>
</reference>
<dbReference type="Gene3D" id="1.10.132.120">
    <property type="match status" value="1"/>
</dbReference>
<dbReference type="EMBL" id="BAAADG010000018">
    <property type="protein sequence ID" value="GAA0234388.1"/>
    <property type="molecule type" value="Genomic_DNA"/>
</dbReference>
<dbReference type="InterPro" id="IPR011010">
    <property type="entry name" value="DNA_brk_join_enz"/>
</dbReference>
<name>A0ABN0U0G4_9GAMM</name>
<evidence type="ECO:0000259" key="8">
    <source>
        <dbReference type="Pfam" id="PF21338"/>
    </source>
</evidence>
<evidence type="ECO:0000256" key="5">
    <source>
        <dbReference type="ARBA" id="ARBA00023125"/>
    </source>
</evidence>
<dbReference type="InterPro" id="IPR035447">
    <property type="entry name" value="DNA_topo_I_N_sf"/>
</dbReference>
<evidence type="ECO:0000256" key="1">
    <source>
        <dbReference type="ARBA" id="ARBA00000213"/>
    </source>
</evidence>
<evidence type="ECO:0000256" key="3">
    <source>
        <dbReference type="ARBA" id="ARBA00012891"/>
    </source>
</evidence>